<keyword evidence="9" id="KW-0560">Oxidoreductase</keyword>
<evidence type="ECO:0000256" key="6">
    <source>
        <dbReference type="ARBA" id="ARBA00022692"/>
    </source>
</evidence>
<dbReference type="Gene3D" id="2.40.30.10">
    <property type="entry name" value="Translation factors"/>
    <property type="match status" value="1"/>
</dbReference>
<sequence length="490" mass="54649">MIGCSFYRIDLLAENAYLRFANQIGIMAFAQTPLVFLLASKSNPISSLTGITYQKLNYLHRASGRACIFASWIHALLWTPEVWWAGHFKRWYIIWGLVAIFGFTGLWATSFRWIRRAAFEFFLVAHILLSVAFLVGALFHWQRMAYWIWPAVAIWAFDRLLRVVKTLRINFPWRRADGQCTLEMVGSDVIRLTARRRGLKWSAGQHFFLAAPGVAGSKHETHPFSAANVPSDEGDVEAVFLIRAHRGFTQRLRDAMTSDTDTSIPVFLEGPYGTAHSLEHFSTVLLVAGGTGVTFVLSHFLALLQSARSGRSPIRLLHLVWHVRHGSDVTWIAPLLNQAAKEHPDIDVRVEVFVTRTKVADEPWPGEVQTPGVETPPTVTSHGDHLSGRSSQTTLVDPAESRPLLETIPTPTTGLSRSAQEIVSFKPGRADLCTILRRDVARSEGQVNVTVCGPEALMSSARTAVREVNTPEAARRGQVEVEFFEETVGS</sequence>
<dbReference type="SUPFAM" id="SSF63380">
    <property type="entry name" value="Riboflavin synthase domain-like"/>
    <property type="match status" value="1"/>
</dbReference>
<dbReference type="GO" id="GO:0005886">
    <property type="term" value="C:plasma membrane"/>
    <property type="evidence" value="ECO:0007669"/>
    <property type="project" value="UniProtKB-SubCell"/>
</dbReference>
<evidence type="ECO:0000256" key="5">
    <source>
        <dbReference type="ARBA" id="ARBA00022475"/>
    </source>
</evidence>
<evidence type="ECO:0000259" key="16">
    <source>
        <dbReference type="PROSITE" id="PS51384"/>
    </source>
</evidence>
<evidence type="ECO:0000256" key="1">
    <source>
        <dbReference type="ARBA" id="ARBA00004651"/>
    </source>
</evidence>
<dbReference type="Proteomes" id="UP000279259">
    <property type="component" value="Unassembled WGS sequence"/>
</dbReference>
<proteinExistence type="inferred from homology"/>
<dbReference type="PROSITE" id="PS51384">
    <property type="entry name" value="FAD_FR"/>
    <property type="match status" value="1"/>
</dbReference>
<accession>A0A427YE29</accession>
<feature type="region of interest" description="Disordered" evidence="14">
    <location>
        <begin position="363"/>
        <end position="415"/>
    </location>
</feature>
<organism evidence="17 18">
    <name type="scientific">Saitozyma podzolica</name>
    <dbReference type="NCBI Taxonomy" id="1890683"/>
    <lineage>
        <taxon>Eukaryota</taxon>
        <taxon>Fungi</taxon>
        <taxon>Dikarya</taxon>
        <taxon>Basidiomycota</taxon>
        <taxon>Agaricomycotina</taxon>
        <taxon>Tremellomycetes</taxon>
        <taxon>Tremellales</taxon>
        <taxon>Trimorphomycetaceae</taxon>
        <taxon>Saitozyma</taxon>
    </lineage>
</organism>
<dbReference type="Pfam" id="PF08030">
    <property type="entry name" value="NAD_binding_6"/>
    <property type="match status" value="1"/>
</dbReference>
<evidence type="ECO:0000256" key="7">
    <source>
        <dbReference type="ARBA" id="ARBA00022982"/>
    </source>
</evidence>
<comment type="caution">
    <text evidence="17">The sequence shown here is derived from an EMBL/GenBank/DDBJ whole genome shotgun (WGS) entry which is preliminary data.</text>
</comment>
<dbReference type="GO" id="GO:0052851">
    <property type="term" value="F:ferric-chelate reductase (NADPH) activity"/>
    <property type="evidence" value="ECO:0007669"/>
    <property type="project" value="UniProtKB-EC"/>
</dbReference>
<evidence type="ECO:0000313" key="18">
    <source>
        <dbReference type="Proteomes" id="UP000279259"/>
    </source>
</evidence>
<keyword evidence="7" id="KW-0249">Electron transport</keyword>
<dbReference type="PANTHER" id="PTHR32361:SF9">
    <property type="entry name" value="FERRIC REDUCTASE TRANSMEMBRANE COMPONENT 3-RELATED"/>
    <property type="match status" value="1"/>
</dbReference>
<dbReference type="SUPFAM" id="SSF52343">
    <property type="entry name" value="Ferredoxin reductase-like, C-terminal NADP-linked domain"/>
    <property type="match status" value="1"/>
</dbReference>
<dbReference type="OrthoDB" id="4494341at2759"/>
<evidence type="ECO:0000256" key="4">
    <source>
        <dbReference type="ARBA" id="ARBA00022448"/>
    </source>
</evidence>
<dbReference type="InterPro" id="IPR013121">
    <property type="entry name" value="Fe_red_NAD-bd_6"/>
</dbReference>
<dbReference type="Gene3D" id="3.40.50.80">
    <property type="entry name" value="Nucleotide-binding domain of ferredoxin-NADP reductase (FNR) module"/>
    <property type="match status" value="1"/>
</dbReference>
<keyword evidence="11 15" id="KW-0472">Membrane</keyword>
<dbReference type="PANTHER" id="PTHR32361">
    <property type="entry name" value="FERRIC/CUPRIC REDUCTASE TRANSMEMBRANE COMPONENT"/>
    <property type="match status" value="1"/>
</dbReference>
<dbReference type="Pfam" id="PF01794">
    <property type="entry name" value="Ferric_reduct"/>
    <property type="match status" value="1"/>
</dbReference>
<keyword evidence="4" id="KW-0813">Transport</keyword>
<keyword evidence="12" id="KW-0325">Glycoprotein</keyword>
<dbReference type="InterPro" id="IPR039261">
    <property type="entry name" value="FNR_nucleotide-bd"/>
</dbReference>
<dbReference type="CDD" id="cd06186">
    <property type="entry name" value="NOX_Duox_like_FAD_NADP"/>
    <property type="match status" value="1"/>
</dbReference>
<dbReference type="InterPro" id="IPR051410">
    <property type="entry name" value="Ferric/Cupric_Reductase"/>
</dbReference>
<keyword evidence="6 15" id="KW-0812">Transmembrane</keyword>
<reference evidence="17 18" key="1">
    <citation type="submission" date="2018-11" db="EMBL/GenBank/DDBJ databases">
        <title>Genome sequence of Saitozyma podzolica DSM 27192.</title>
        <authorList>
            <person name="Aliyu H."/>
            <person name="Gorte O."/>
            <person name="Ochsenreither K."/>
        </authorList>
    </citation>
    <scope>NUCLEOTIDE SEQUENCE [LARGE SCALE GENOMIC DNA]</scope>
    <source>
        <strain evidence="17 18">DSM 27192</strain>
    </source>
</reference>
<comment type="similarity">
    <text evidence="2">Belongs to the ferric reductase (FRE) family.</text>
</comment>
<evidence type="ECO:0000256" key="15">
    <source>
        <dbReference type="SAM" id="Phobius"/>
    </source>
</evidence>
<dbReference type="STRING" id="1890683.A0A427YE29"/>
<dbReference type="Pfam" id="PF08022">
    <property type="entry name" value="FAD_binding_8"/>
    <property type="match status" value="1"/>
</dbReference>
<evidence type="ECO:0000256" key="12">
    <source>
        <dbReference type="ARBA" id="ARBA00023180"/>
    </source>
</evidence>
<dbReference type="EC" id="1.16.1.9" evidence="3"/>
<evidence type="ECO:0000256" key="11">
    <source>
        <dbReference type="ARBA" id="ARBA00023136"/>
    </source>
</evidence>
<keyword evidence="18" id="KW-1185">Reference proteome</keyword>
<dbReference type="AlphaFoldDB" id="A0A427YE29"/>
<dbReference type="GO" id="GO:0006879">
    <property type="term" value="P:intracellular iron ion homeostasis"/>
    <property type="evidence" value="ECO:0007669"/>
    <property type="project" value="TreeGrafter"/>
</dbReference>
<comment type="catalytic activity">
    <reaction evidence="13">
        <text>2 a Fe(II)-siderophore + NADP(+) + H(+) = 2 a Fe(III)-siderophore + NADPH</text>
        <dbReference type="Rhea" id="RHEA:28795"/>
        <dbReference type="Rhea" id="RHEA-COMP:11342"/>
        <dbReference type="Rhea" id="RHEA-COMP:11344"/>
        <dbReference type="ChEBI" id="CHEBI:15378"/>
        <dbReference type="ChEBI" id="CHEBI:29033"/>
        <dbReference type="ChEBI" id="CHEBI:29034"/>
        <dbReference type="ChEBI" id="CHEBI:57783"/>
        <dbReference type="ChEBI" id="CHEBI:58349"/>
        <dbReference type="EC" id="1.16.1.9"/>
    </reaction>
</comment>
<evidence type="ECO:0000256" key="10">
    <source>
        <dbReference type="ARBA" id="ARBA00023065"/>
    </source>
</evidence>
<feature type="transmembrane region" description="Helical" evidence="15">
    <location>
        <begin position="91"/>
        <end position="109"/>
    </location>
</feature>
<comment type="subcellular location">
    <subcellularLocation>
        <location evidence="1">Cell membrane</location>
        <topology evidence="1">Multi-pass membrane protein</topology>
    </subcellularLocation>
</comment>
<dbReference type="InterPro" id="IPR017927">
    <property type="entry name" value="FAD-bd_FR_type"/>
</dbReference>
<evidence type="ECO:0000256" key="8">
    <source>
        <dbReference type="ARBA" id="ARBA00022989"/>
    </source>
</evidence>
<evidence type="ECO:0000256" key="2">
    <source>
        <dbReference type="ARBA" id="ARBA00006278"/>
    </source>
</evidence>
<dbReference type="SFLD" id="SFLDS00052">
    <property type="entry name" value="Ferric_Reductase_Domain"/>
    <property type="match status" value="1"/>
</dbReference>
<gene>
    <name evidence="17" type="ORF">EHS25_002326</name>
</gene>
<evidence type="ECO:0000313" key="17">
    <source>
        <dbReference type="EMBL" id="RSH89214.1"/>
    </source>
</evidence>
<feature type="domain" description="FAD-binding FR-type" evidence="16">
    <location>
        <begin position="156"/>
        <end position="278"/>
    </location>
</feature>
<dbReference type="InterPro" id="IPR013130">
    <property type="entry name" value="Fe3_Rdtase_TM_dom"/>
</dbReference>
<dbReference type="EMBL" id="RSCD01000014">
    <property type="protein sequence ID" value="RSH89214.1"/>
    <property type="molecule type" value="Genomic_DNA"/>
</dbReference>
<evidence type="ECO:0000256" key="13">
    <source>
        <dbReference type="ARBA" id="ARBA00048483"/>
    </source>
</evidence>
<protein>
    <recommendedName>
        <fullName evidence="3">ferric-chelate reductase (NADPH)</fullName>
        <ecNumber evidence="3">1.16.1.9</ecNumber>
    </recommendedName>
</protein>
<keyword evidence="10" id="KW-0406">Ion transport</keyword>
<dbReference type="InterPro" id="IPR013112">
    <property type="entry name" value="FAD-bd_8"/>
</dbReference>
<dbReference type="GO" id="GO:0015677">
    <property type="term" value="P:copper ion import"/>
    <property type="evidence" value="ECO:0007669"/>
    <property type="project" value="TreeGrafter"/>
</dbReference>
<evidence type="ECO:0000256" key="14">
    <source>
        <dbReference type="SAM" id="MobiDB-lite"/>
    </source>
</evidence>
<feature type="transmembrane region" description="Helical" evidence="15">
    <location>
        <begin position="121"/>
        <end position="141"/>
    </location>
</feature>
<dbReference type="GO" id="GO:0006826">
    <property type="term" value="P:iron ion transport"/>
    <property type="evidence" value="ECO:0007669"/>
    <property type="project" value="TreeGrafter"/>
</dbReference>
<dbReference type="InterPro" id="IPR017938">
    <property type="entry name" value="Riboflavin_synthase-like_b-brl"/>
</dbReference>
<keyword evidence="8 15" id="KW-1133">Transmembrane helix</keyword>
<feature type="transmembrane region" description="Helical" evidence="15">
    <location>
        <begin position="20"/>
        <end position="38"/>
    </location>
</feature>
<keyword evidence="5" id="KW-1003">Cell membrane</keyword>
<evidence type="ECO:0000256" key="3">
    <source>
        <dbReference type="ARBA" id="ARBA00012668"/>
    </source>
</evidence>
<name>A0A427YE29_9TREE</name>
<dbReference type="SFLD" id="SFLDG01168">
    <property type="entry name" value="Ferric_reductase_subgroup_(FRE"/>
    <property type="match status" value="1"/>
</dbReference>
<evidence type="ECO:0000256" key="9">
    <source>
        <dbReference type="ARBA" id="ARBA00023002"/>
    </source>
</evidence>